<dbReference type="EC" id="6.3.2.4" evidence="4"/>
<feature type="binding site" evidence="6">
    <location>
        <position position="297"/>
    </location>
    <ligand>
        <name>Mg(2+)</name>
        <dbReference type="ChEBI" id="CHEBI:18420"/>
        <label>2</label>
    </ligand>
</feature>
<keyword evidence="3 4" id="KW-0961">Cell wall biogenesis/degradation</keyword>
<dbReference type="PROSITE" id="PS50975">
    <property type="entry name" value="ATP_GRASP"/>
    <property type="match status" value="1"/>
</dbReference>
<dbReference type="UniPathway" id="UPA00219"/>
<evidence type="ECO:0000313" key="9">
    <source>
        <dbReference type="EMBL" id="OGK37631.1"/>
    </source>
</evidence>
<dbReference type="Pfam" id="PF07478">
    <property type="entry name" value="Dala_Dala_lig_C"/>
    <property type="match status" value="1"/>
</dbReference>
<dbReference type="InterPro" id="IPR013815">
    <property type="entry name" value="ATP_grasp_subdomain_1"/>
</dbReference>
<dbReference type="GO" id="GO:0071555">
    <property type="term" value="P:cell wall organization"/>
    <property type="evidence" value="ECO:0007669"/>
    <property type="project" value="UniProtKB-KW"/>
</dbReference>
<dbReference type="GO" id="GO:0009252">
    <property type="term" value="P:peptidoglycan biosynthetic process"/>
    <property type="evidence" value="ECO:0007669"/>
    <property type="project" value="UniProtKB-UniRule"/>
</dbReference>
<keyword evidence="6" id="KW-0464">Manganese</keyword>
<dbReference type="InterPro" id="IPR005905">
    <property type="entry name" value="D_ala_D_ala"/>
</dbReference>
<protein>
    <recommendedName>
        <fullName evidence="4">D-alanine--D-alanine ligase</fullName>
        <ecNumber evidence="4">6.3.2.4</ecNumber>
    </recommendedName>
    <alternativeName>
        <fullName evidence="4">D-Ala-D-Ala ligase</fullName>
    </alternativeName>
    <alternativeName>
        <fullName evidence="4">D-alanylalanine synthetase</fullName>
    </alternativeName>
</protein>
<keyword evidence="6" id="KW-0479">Metal-binding</keyword>
<dbReference type="EMBL" id="MGAD01000042">
    <property type="protein sequence ID" value="OGK37631.1"/>
    <property type="molecule type" value="Genomic_DNA"/>
</dbReference>
<evidence type="ECO:0000256" key="7">
    <source>
        <dbReference type="PROSITE-ProRule" id="PRU00409"/>
    </source>
</evidence>
<dbReference type="GO" id="GO:0008716">
    <property type="term" value="F:D-alanine-D-alanine ligase activity"/>
    <property type="evidence" value="ECO:0007669"/>
    <property type="project" value="UniProtKB-UniRule"/>
</dbReference>
<comment type="cofactor">
    <cofactor evidence="6">
        <name>Mg(2+)</name>
        <dbReference type="ChEBI" id="CHEBI:18420"/>
    </cofactor>
    <cofactor evidence="6">
        <name>Mn(2+)</name>
        <dbReference type="ChEBI" id="CHEBI:29035"/>
    </cofactor>
    <text evidence="6">Binds 2 magnesium or manganese ions per subunit.</text>
</comment>
<evidence type="ECO:0000313" key="10">
    <source>
        <dbReference type="Proteomes" id="UP000178076"/>
    </source>
</evidence>
<keyword evidence="7" id="KW-0547">Nucleotide-binding</keyword>
<feature type="active site" evidence="5">
    <location>
        <position position="166"/>
    </location>
</feature>
<comment type="subcellular location">
    <subcellularLocation>
        <location evidence="4">Cytoplasm</location>
    </subcellularLocation>
</comment>
<evidence type="ECO:0000256" key="4">
    <source>
        <dbReference type="HAMAP-Rule" id="MF_00047"/>
    </source>
</evidence>
<dbReference type="PANTHER" id="PTHR23132:SF23">
    <property type="entry name" value="D-ALANINE--D-ALANINE LIGASE B"/>
    <property type="match status" value="1"/>
</dbReference>
<dbReference type="SUPFAM" id="SSF52440">
    <property type="entry name" value="PreATP-grasp domain"/>
    <property type="match status" value="1"/>
</dbReference>
<feature type="active site" evidence="5">
    <location>
        <position position="306"/>
    </location>
</feature>
<gene>
    <name evidence="4" type="primary">ddl</name>
    <name evidence="9" type="ORF">A3F32_01975</name>
</gene>
<feature type="binding site" evidence="6">
    <location>
        <position position="283"/>
    </location>
    <ligand>
        <name>Mg(2+)</name>
        <dbReference type="ChEBI" id="CHEBI:18420"/>
        <label>1</label>
    </ligand>
</feature>
<dbReference type="InterPro" id="IPR011761">
    <property type="entry name" value="ATP-grasp"/>
</dbReference>
<dbReference type="GO" id="GO:0046872">
    <property type="term" value="F:metal ion binding"/>
    <property type="evidence" value="ECO:0007669"/>
    <property type="project" value="UniProtKB-KW"/>
</dbReference>
<comment type="catalytic activity">
    <reaction evidence="4">
        <text>2 D-alanine + ATP = D-alanyl-D-alanine + ADP + phosphate + H(+)</text>
        <dbReference type="Rhea" id="RHEA:11224"/>
        <dbReference type="ChEBI" id="CHEBI:15378"/>
        <dbReference type="ChEBI" id="CHEBI:30616"/>
        <dbReference type="ChEBI" id="CHEBI:43474"/>
        <dbReference type="ChEBI" id="CHEBI:57416"/>
        <dbReference type="ChEBI" id="CHEBI:57822"/>
        <dbReference type="ChEBI" id="CHEBI:456216"/>
        <dbReference type="EC" id="6.3.2.4"/>
    </reaction>
</comment>
<dbReference type="GO" id="GO:0008360">
    <property type="term" value="P:regulation of cell shape"/>
    <property type="evidence" value="ECO:0007669"/>
    <property type="project" value="UniProtKB-KW"/>
</dbReference>
<organism evidence="9 10">
    <name type="scientific">Candidatus Roizmanbacteria bacterium RIFCSPHIGHO2_12_FULL_42_10</name>
    <dbReference type="NCBI Taxonomy" id="1802053"/>
    <lineage>
        <taxon>Bacteria</taxon>
        <taxon>Candidatus Roizmaniibacteriota</taxon>
    </lineage>
</organism>
<feature type="domain" description="ATP-grasp" evidence="8">
    <location>
        <begin position="126"/>
        <end position="328"/>
    </location>
</feature>
<dbReference type="Gene3D" id="3.30.470.20">
    <property type="entry name" value="ATP-grasp fold, B domain"/>
    <property type="match status" value="1"/>
</dbReference>
<dbReference type="HAMAP" id="MF_00047">
    <property type="entry name" value="Dala_Dala_lig"/>
    <property type="match status" value="1"/>
</dbReference>
<dbReference type="InterPro" id="IPR016185">
    <property type="entry name" value="PreATP-grasp_dom_sf"/>
</dbReference>
<keyword evidence="2 4" id="KW-0436">Ligase</keyword>
<proteinExistence type="inferred from homology"/>
<sequence>MKIALFCGGPSSEHEVSILSTQSILQHIDRKKYDVSIFYITKDLRSAHFNPENRLIIPTDTASYHSLLDGIERNLTQIDLAFLGGIHGEFAEDGRLQAILDFFDIPYSGSDYAASALAMDKYRSTAYIVSQLPIRTPRTFYVDISVNIQNPFHAYPVILKPNNLGSSVGVVIATSSEELEIEAQKLLEEQHLKKALIQEYISHAVELSCSCLESKEGTFTQLPPIEIKPQKRDFFDYDSKYERGGSIEIVPPQSVSAAISRRISGLACDIHQLLGCKTYTRSDFLVRGKEIYYLETNTLPGMTATSLLPQEAQAAGISFKDLITFLIEHN</sequence>
<name>A0A1F7I2N0_9BACT</name>
<keyword evidence="6" id="KW-0460">Magnesium</keyword>
<accession>A0A1F7I2N0</accession>
<comment type="caution">
    <text evidence="9">The sequence shown here is derived from an EMBL/GenBank/DDBJ whole genome shotgun (WGS) entry which is preliminary data.</text>
</comment>
<keyword evidence="4" id="KW-0133">Cell shape</keyword>
<dbReference type="SUPFAM" id="SSF56059">
    <property type="entry name" value="Glutathione synthetase ATP-binding domain-like"/>
    <property type="match status" value="1"/>
</dbReference>
<keyword evidence="4" id="KW-0963">Cytoplasm</keyword>
<dbReference type="Proteomes" id="UP000178076">
    <property type="component" value="Unassembled WGS sequence"/>
</dbReference>
<dbReference type="PIRSF" id="PIRSF039102">
    <property type="entry name" value="Ddl/VanB"/>
    <property type="match status" value="1"/>
</dbReference>
<keyword evidence="4" id="KW-0573">Peptidoglycan synthesis</keyword>
<comment type="pathway">
    <text evidence="4">Cell wall biogenesis; peptidoglycan biosynthesis.</text>
</comment>
<dbReference type="InterPro" id="IPR011095">
    <property type="entry name" value="Dala_Dala_lig_C"/>
</dbReference>
<keyword evidence="7" id="KW-0067">ATP-binding</keyword>
<evidence type="ECO:0000256" key="5">
    <source>
        <dbReference type="PIRSR" id="PIRSR039102-1"/>
    </source>
</evidence>
<evidence type="ECO:0000256" key="6">
    <source>
        <dbReference type="PIRSR" id="PIRSR039102-3"/>
    </source>
</evidence>
<evidence type="ECO:0000256" key="3">
    <source>
        <dbReference type="ARBA" id="ARBA00023316"/>
    </source>
</evidence>
<evidence type="ECO:0000256" key="1">
    <source>
        <dbReference type="ARBA" id="ARBA00010871"/>
    </source>
</evidence>
<evidence type="ECO:0000259" key="8">
    <source>
        <dbReference type="PROSITE" id="PS50975"/>
    </source>
</evidence>
<dbReference type="InterPro" id="IPR011127">
    <property type="entry name" value="Dala_Dala_lig_N"/>
</dbReference>
<dbReference type="Gene3D" id="3.40.50.20">
    <property type="match status" value="1"/>
</dbReference>
<feature type="binding site" evidence="6">
    <location>
        <position position="295"/>
    </location>
    <ligand>
        <name>Mg(2+)</name>
        <dbReference type="ChEBI" id="CHEBI:18420"/>
        <label>2</label>
    </ligand>
</feature>
<comment type="similarity">
    <text evidence="1 4">Belongs to the D-alanine--D-alanine ligase family.</text>
</comment>
<dbReference type="PANTHER" id="PTHR23132">
    <property type="entry name" value="D-ALANINE--D-ALANINE LIGASE"/>
    <property type="match status" value="1"/>
</dbReference>
<dbReference type="GO" id="GO:0005737">
    <property type="term" value="C:cytoplasm"/>
    <property type="evidence" value="ECO:0007669"/>
    <property type="project" value="UniProtKB-SubCell"/>
</dbReference>
<feature type="binding site" evidence="6">
    <location>
        <position position="295"/>
    </location>
    <ligand>
        <name>Mg(2+)</name>
        <dbReference type="ChEBI" id="CHEBI:18420"/>
        <label>1</label>
    </ligand>
</feature>
<feature type="active site" evidence="5">
    <location>
        <position position="13"/>
    </location>
</feature>
<dbReference type="AlphaFoldDB" id="A0A1F7I2N0"/>
<dbReference type="GO" id="GO:0005524">
    <property type="term" value="F:ATP binding"/>
    <property type="evidence" value="ECO:0007669"/>
    <property type="project" value="UniProtKB-UniRule"/>
</dbReference>
<dbReference type="Pfam" id="PF01820">
    <property type="entry name" value="Dala_Dala_lig_N"/>
    <property type="match status" value="1"/>
</dbReference>
<reference evidence="9 10" key="1">
    <citation type="journal article" date="2016" name="Nat. Commun.">
        <title>Thousands of microbial genomes shed light on interconnected biogeochemical processes in an aquifer system.</title>
        <authorList>
            <person name="Anantharaman K."/>
            <person name="Brown C.T."/>
            <person name="Hug L.A."/>
            <person name="Sharon I."/>
            <person name="Castelle C.J."/>
            <person name="Probst A.J."/>
            <person name="Thomas B.C."/>
            <person name="Singh A."/>
            <person name="Wilkins M.J."/>
            <person name="Karaoz U."/>
            <person name="Brodie E.L."/>
            <person name="Williams K.H."/>
            <person name="Hubbard S.S."/>
            <person name="Banfield J.F."/>
        </authorList>
    </citation>
    <scope>NUCLEOTIDE SEQUENCE [LARGE SCALE GENOMIC DNA]</scope>
</reference>
<comment type="function">
    <text evidence="4">Cell wall formation.</text>
</comment>
<evidence type="ECO:0000256" key="2">
    <source>
        <dbReference type="ARBA" id="ARBA00022598"/>
    </source>
</evidence>
<dbReference type="Gene3D" id="3.30.1490.20">
    <property type="entry name" value="ATP-grasp fold, A domain"/>
    <property type="match status" value="1"/>
</dbReference>